<dbReference type="InterPro" id="IPR001763">
    <property type="entry name" value="Rhodanese-like_dom"/>
</dbReference>
<keyword evidence="1" id="KW-0489">Methyltransferase</keyword>
<sequence>MSRVSRAASRLRFFASRNPSQPHLARQSPAFLYQSTLRERHTIAQASPLLSHPKERSAGAAYHASVNQQLVERRNEIHRQKRQARQKSLDADRERNLKLRHIFRESSTSSDGVPPMFAVKVVACPTLRSELKMNGREKRGRMFVERPQGEANAQEYACNSVKALRKTIHEFFRRLKKGQYILSASLPTLDEEGNVLTHEDPAIMDGVPNNHTLFGTLPLESDSDVQRAFAEADDFFFKHRSLNETSALKRPTIVLHVTKDPDAPLPPPPPPYLEHMADPRASPTMTMLSFYAFPPGGIPDADATADSLRRLWRPFGALGRIYVAQEGVNAQMAIPSNVLDNFLDCCTLPDEKGGKLSDVLGPYMENGINVDPMPVDMAEFRSNPAFKNLHVRVRSQIVADGFETPLDWQSAGYDMPPLEWHQKIKESKMANETGQSNSLPIVLDCRNDYETQVGKFDLAEPLGTTNFRDSWEVLKNRLKDTPKDAPIMRAKRRETAYCTGGIRCVKVNAYLTQELGMTNVSRLAGGVIGYDRTLSEQRPDEEPMFKGVNYVFDGRMGRRITNDKLGTCYTCGAKTHLVTNCKNDNCHRRMVQCEHCQDAFYGTCSSACKTRVVNQLRGHEEAELEEEKVEYDSIDDYTRAHSTPRRPLLAEIEKNTASFLPTGAHMVSGDAQGSLLTTLASMTRHGRVLEIGTFTGYATACFLDGAATAGDLSEQSLPGTPEGGPFVLSLERDRRALGVASCHIGVMAKHGLGEEGSKEAAKLREKGTVDFDGDSVSFTYSCADCELLQTNDALATVEEMAKGQSKYSPFDIVFVDADKTRLYQYVEALVSNDNVLRKGGLILVDNTLWKGLVLDAARGYDSEDAAPQDKKNRRARKLASKMHRFNSAVVKDARVEVLQLSLRDGLTMIRKI</sequence>
<dbReference type="PANTHER" id="PTHR43846">
    <property type="entry name" value="UPF0176 PROTEIN YCEA"/>
    <property type="match status" value="1"/>
</dbReference>
<dbReference type="PROSITE" id="PS51682">
    <property type="entry name" value="SAM_OMT_I"/>
    <property type="match status" value="1"/>
</dbReference>
<reference evidence="6 7" key="1">
    <citation type="journal article" date="2012" name="Genome Biol.">
        <title>Genome and low-iron response of an oceanic diatom adapted to chronic iron limitation.</title>
        <authorList>
            <person name="Lommer M."/>
            <person name="Specht M."/>
            <person name="Roy A.S."/>
            <person name="Kraemer L."/>
            <person name="Andreson R."/>
            <person name="Gutowska M.A."/>
            <person name="Wolf J."/>
            <person name="Bergner S.V."/>
            <person name="Schilhabel M.B."/>
            <person name="Klostermeier U.C."/>
            <person name="Beiko R.G."/>
            <person name="Rosenstiel P."/>
            <person name="Hippler M."/>
            <person name="Laroche J."/>
        </authorList>
    </citation>
    <scope>NUCLEOTIDE SEQUENCE [LARGE SCALE GENOMIC DNA]</scope>
    <source>
        <strain evidence="6 7">CCMP1005</strain>
    </source>
</reference>
<dbReference type="SUPFAM" id="SSF52821">
    <property type="entry name" value="Rhodanese/Cell cycle control phosphatase"/>
    <property type="match status" value="1"/>
</dbReference>
<evidence type="ECO:0000313" key="7">
    <source>
        <dbReference type="Proteomes" id="UP000266841"/>
    </source>
</evidence>
<evidence type="ECO:0000256" key="1">
    <source>
        <dbReference type="ARBA" id="ARBA00022603"/>
    </source>
</evidence>
<proteinExistence type="inferred from homology"/>
<dbReference type="PROSITE" id="PS50206">
    <property type="entry name" value="RHODANESE_3"/>
    <property type="match status" value="1"/>
</dbReference>
<keyword evidence="7" id="KW-1185">Reference proteome</keyword>
<dbReference type="InterPro" id="IPR022111">
    <property type="entry name" value="Rhodanese_C"/>
</dbReference>
<evidence type="ECO:0000256" key="3">
    <source>
        <dbReference type="ARBA" id="ARBA00022691"/>
    </source>
</evidence>
<feature type="domain" description="Rhodanese" evidence="5">
    <location>
        <begin position="441"/>
        <end position="536"/>
    </location>
</feature>
<evidence type="ECO:0000259" key="5">
    <source>
        <dbReference type="PROSITE" id="PS50206"/>
    </source>
</evidence>
<dbReference type="InterPro" id="IPR040503">
    <property type="entry name" value="TRHO_N"/>
</dbReference>
<evidence type="ECO:0000313" key="6">
    <source>
        <dbReference type="EMBL" id="EJK69238.1"/>
    </source>
</evidence>
<dbReference type="Gene3D" id="3.40.50.150">
    <property type="entry name" value="Vaccinia Virus protein VP39"/>
    <property type="match status" value="1"/>
</dbReference>
<dbReference type="PANTHER" id="PTHR43846:SF1">
    <property type="entry name" value="TRNA URIDINE(34) HYDROXYLASE"/>
    <property type="match status" value="1"/>
</dbReference>
<evidence type="ECO:0000256" key="4">
    <source>
        <dbReference type="ARBA" id="ARBA00023453"/>
    </source>
</evidence>
<dbReference type="AlphaFoldDB" id="K0SSG3"/>
<dbReference type="InterPro" id="IPR029063">
    <property type="entry name" value="SAM-dependent_MTases_sf"/>
</dbReference>
<dbReference type="Gene3D" id="3.40.250.10">
    <property type="entry name" value="Rhodanese-like domain"/>
    <property type="match status" value="1"/>
</dbReference>
<keyword evidence="2" id="KW-0808">Transferase</keyword>
<dbReference type="GO" id="GO:0008171">
    <property type="term" value="F:O-methyltransferase activity"/>
    <property type="evidence" value="ECO:0007669"/>
    <property type="project" value="InterPro"/>
</dbReference>
<dbReference type="Proteomes" id="UP000266841">
    <property type="component" value="Unassembled WGS sequence"/>
</dbReference>
<organism evidence="6 7">
    <name type="scientific">Thalassiosira oceanica</name>
    <name type="common">Marine diatom</name>
    <dbReference type="NCBI Taxonomy" id="159749"/>
    <lineage>
        <taxon>Eukaryota</taxon>
        <taxon>Sar</taxon>
        <taxon>Stramenopiles</taxon>
        <taxon>Ochrophyta</taxon>
        <taxon>Bacillariophyta</taxon>
        <taxon>Coscinodiscophyceae</taxon>
        <taxon>Thalassiosirophycidae</taxon>
        <taxon>Thalassiosirales</taxon>
        <taxon>Thalassiosiraceae</taxon>
        <taxon>Thalassiosira</taxon>
    </lineage>
</organism>
<dbReference type="InterPro" id="IPR036873">
    <property type="entry name" value="Rhodanese-like_dom_sf"/>
</dbReference>
<gene>
    <name evidence="6" type="ORF">THAOC_09517</name>
</gene>
<dbReference type="InterPro" id="IPR002935">
    <property type="entry name" value="SAM_O-MeTrfase"/>
</dbReference>
<comment type="similarity">
    <text evidence="4">Belongs to the class I-like SAM-binding methyltransferase superfamily. Cation-dependent O-methyltransferase family.</text>
</comment>
<dbReference type="eggNOG" id="KOG1663">
    <property type="taxonomic scope" value="Eukaryota"/>
</dbReference>
<dbReference type="Gene3D" id="3.30.70.100">
    <property type="match status" value="1"/>
</dbReference>
<protein>
    <recommendedName>
        <fullName evidence="5">Rhodanese domain-containing protein</fullName>
    </recommendedName>
</protein>
<name>K0SSG3_THAOC</name>
<dbReference type="OMA" id="HVNCANT"/>
<dbReference type="Pfam" id="PF01596">
    <property type="entry name" value="Methyltransf_3"/>
    <property type="match status" value="2"/>
</dbReference>
<dbReference type="EMBL" id="AGNL01010318">
    <property type="protein sequence ID" value="EJK69238.1"/>
    <property type="molecule type" value="Genomic_DNA"/>
</dbReference>
<keyword evidence="3" id="KW-0949">S-adenosyl-L-methionine</keyword>
<dbReference type="OrthoDB" id="25002at2759"/>
<evidence type="ECO:0000256" key="2">
    <source>
        <dbReference type="ARBA" id="ARBA00022679"/>
    </source>
</evidence>
<dbReference type="Pfam" id="PF17773">
    <property type="entry name" value="UPF0176_N"/>
    <property type="match status" value="1"/>
</dbReference>
<dbReference type="GO" id="GO:0032259">
    <property type="term" value="P:methylation"/>
    <property type="evidence" value="ECO:0007669"/>
    <property type="project" value="UniProtKB-KW"/>
</dbReference>
<dbReference type="SUPFAM" id="SSF53335">
    <property type="entry name" value="S-adenosyl-L-methionine-dependent methyltransferases"/>
    <property type="match status" value="1"/>
</dbReference>
<accession>K0SSG3</accession>
<comment type="caution">
    <text evidence="6">The sequence shown here is derived from an EMBL/GenBank/DDBJ whole genome shotgun (WGS) entry which is preliminary data.</text>
</comment>
<dbReference type="Pfam" id="PF12368">
    <property type="entry name" value="Rhodanese_C"/>
    <property type="match status" value="1"/>
</dbReference>